<evidence type="ECO:0000256" key="2">
    <source>
        <dbReference type="ARBA" id="ARBA00012224"/>
    </source>
</evidence>
<evidence type="ECO:0000313" key="9">
    <source>
        <dbReference type="Proteomes" id="UP001056383"/>
    </source>
</evidence>
<evidence type="ECO:0000259" key="7">
    <source>
        <dbReference type="Pfam" id="PF00155"/>
    </source>
</evidence>
<evidence type="ECO:0000256" key="6">
    <source>
        <dbReference type="SAM" id="MobiDB-lite"/>
    </source>
</evidence>
<evidence type="ECO:0000256" key="3">
    <source>
        <dbReference type="ARBA" id="ARBA00022898"/>
    </source>
</evidence>
<feature type="region of interest" description="Disordered" evidence="6">
    <location>
        <begin position="1"/>
        <end position="25"/>
    </location>
</feature>
<feature type="domain" description="Aminotransferase class I/classII large" evidence="7">
    <location>
        <begin position="86"/>
        <end position="385"/>
    </location>
</feature>
<evidence type="ECO:0000256" key="1">
    <source>
        <dbReference type="ARBA" id="ARBA00001933"/>
    </source>
</evidence>
<evidence type="ECO:0000313" key="8">
    <source>
        <dbReference type="EMBL" id="URN14915.1"/>
    </source>
</evidence>
<dbReference type="EC" id="4.4.1.13" evidence="2"/>
<dbReference type="InterPro" id="IPR015424">
    <property type="entry name" value="PyrdxlP-dep_Trfase"/>
</dbReference>
<dbReference type="Proteomes" id="UP001056383">
    <property type="component" value="Chromosome"/>
</dbReference>
<protein>
    <recommendedName>
        <fullName evidence="2">cysteine-S-conjugate beta-lyase</fullName>
        <ecNumber evidence="2">4.4.1.13</ecNumber>
    </recommendedName>
</protein>
<gene>
    <name evidence="8" type="ORF">MW084_02100</name>
</gene>
<comment type="similarity">
    <text evidence="5">Belongs to the class-II pyridoxal-phosphate-dependent aminotransferase family. MalY/PatB cystathionine beta-lyase subfamily.</text>
</comment>
<dbReference type="CDD" id="cd00609">
    <property type="entry name" value="AAT_like"/>
    <property type="match status" value="1"/>
</dbReference>
<dbReference type="SUPFAM" id="SSF53383">
    <property type="entry name" value="PLP-dependent transferases"/>
    <property type="match status" value="1"/>
</dbReference>
<keyword evidence="9" id="KW-1185">Reference proteome</keyword>
<dbReference type="RefSeq" id="WP_106428095.1">
    <property type="nucleotide sequence ID" value="NZ_CP095474.1"/>
</dbReference>
<accession>A0ABY4T9I4</accession>
<dbReference type="Pfam" id="PF00155">
    <property type="entry name" value="Aminotran_1_2"/>
    <property type="match status" value="1"/>
</dbReference>
<keyword evidence="8" id="KW-0032">Aminotransferase</keyword>
<keyword evidence="8" id="KW-0808">Transferase</keyword>
<feature type="compositionally biased region" description="Polar residues" evidence="6">
    <location>
        <begin position="1"/>
        <end position="11"/>
    </location>
</feature>
<keyword evidence="3" id="KW-0663">Pyridoxal phosphate</keyword>
<dbReference type="EMBL" id="CP095474">
    <property type="protein sequence ID" value="URN14915.1"/>
    <property type="molecule type" value="Genomic_DNA"/>
</dbReference>
<dbReference type="PANTHER" id="PTHR43525:SF2">
    <property type="entry name" value="CYSTATHIONINE BETA-LYASE-RELATED"/>
    <property type="match status" value="1"/>
</dbReference>
<dbReference type="InterPro" id="IPR015421">
    <property type="entry name" value="PyrdxlP-dep_Trfase_major"/>
</dbReference>
<dbReference type="PANTHER" id="PTHR43525">
    <property type="entry name" value="PROTEIN MALY"/>
    <property type="match status" value="1"/>
</dbReference>
<reference evidence="8" key="1">
    <citation type="submission" date="2022-04" db="EMBL/GenBank/DDBJ databases">
        <title>Systematic whole-genome sequencing reveals an unexpected diversity among actinomycetoma pathogens and provides insights into their antibacterial susceptibilities.</title>
        <authorList>
            <person name="Watson A.K."/>
            <person name="Kepplinger B."/>
            <person name="Bakhiet S.M."/>
            <person name="Mhmoud N.A."/>
            <person name="Chapman J."/>
            <person name="Allenby N."/>
            <person name="Mickiewicz K."/>
            <person name="Goodfellow M."/>
            <person name="Fahal A.H."/>
            <person name="Errington J."/>
        </authorList>
    </citation>
    <scope>NUCLEOTIDE SEQUENCE</scope>
    <source>
        <strain evidence="8">SD 504</strain>
    </source>
</reference>
<dbReference type="InterPro" id="IPR051798">
    <property type="entry name" value="Class-II_PLP-Dep_Aminotrans"/>
</dbReference>
<dbReference type="Gene3D" id="3.40.640.10">
    <property type="entry name" value="Type I PLP-dependent aspartate aminotransferase-like (Major domain)"/>
    <property type="match status" value="1"/>
</dbReference>
<dbReference type="Gene3D" id="3.90.1150.10">
    <property type="entry name" value="Aspartate Aminotransferase, domain 1"/>
    <property type="match status" value="1"/>
</dbReference>
<name>A0ABY4T9I4_9ACTN</name>
<dbReference type="GO" id="GO:0008483">
    <property type="term" value="F:transaminase activity"/>
    <property type="evidence" value="ECO:0007669"/>
    <property type="project" value="UniProtKB-KW"/>
</dbReference>
<evidence type="ECO:0000256" key="4">
    <source>
        <dbReference type="ARBA" id="ARBA00023239"/>
    </source>
</evidence>
<evidence type="ECO:0000256" key="5">
    <source>
        <dbReference type="ARBA" id="ARBA00037974"/>
    </source>
</evidence>
<comment type="cofactor">
    <cofactor evidence="1">
        <name>pyridoxal 5'-phosphate</name>
        <dbReference type="ChEBI" id="CHEBI:597326"/>
    </cofactor>
</comment>
<proteinExistence type="inferred from homology"/>
<organism evidence="8 9">
    <name type="scientific">Streptomyces sudanensis</name>
    <dbReference type="NCBI Taxonomy" id="436397"/>
    <lineage>
        <taxon>Bacteria</taxon>
        <taxon>Bacillati</taxon>
        <taxon>Actinomycetota</taxon>
        <taxon>Actinomycetes</taxon>
        <taxon>Kitasatosporales</taxon>
        <taxon>Streptomycetaceae</taxon>
        <taxon>Streptomyces</taxon>
    </lineage>
</organism>
<keyword evidence="4" id="KW-0456">Lyase</keyword>
<sequence length="399" mass="42190">MPTDGSMSTGTPHGAADGPPAEDPRFVADAGALRARRTLKWQEGAPDPERICLGIAEMDLETPEFLHAVLARAVRDGETGYGLTGEQERACARYLAEEHHASTAGLRCTTDILAGLRTLLRDRLPPGSGVIVETPVYGDLPTVVEEAGMRPVAVPLLRDASGYRRDHAALDAAAAAGAAAWILSQPHNPVGRAWNDTEIAEALDLVRRHDLLLLANEVHMPLGLGGRTRSVFSDPAVHRARVLGLTSASKAFNVPGLKSATVYASDRTAAALAALPQGLLGRPGSLGAIATVACYEQGTAWLAALRAVLAERVELVRAELSRLPLRVDAAVPEATYLLWAEVPEPEEAKRFADALATARVHVSPGPAFGGDAYTGFFRFNAAAHPAVLGEAFDRVRAAL</sequence>
<dbReference type="InterPro" id="IPR015422">
    <property type="entry name" value="PyrdxlP-dep_Trfase_small"/>
</dbReference>
<dbReference type="InterPro" id="IPR004839">
    <property type="entry name" value="Aminotransferase_I/II_large"/>
</dbReference>